<comment type="caution">
    <text evidence="2">The sequence shown here is derived from an EMBL/GenBank/DDBJ whole genome shotgun (WGS) entry which is preliminary data.</text>
</comment>
<accession>A0A366GZ60</accession>
<organism evidence="2 3">
    <name type="scientific">Marinobacter pelagius</name>
    <dbReference type="NCBI Taxonomy" id="379482"/>
    <lineage>
        <taxon>Bacteria</taxon>
        <taxon>Pseudomonadati</taxon>
        <taxon>Pseudomonadota</taxon>
        <taxon>Gammaproteobacteria</taxon>
        <taxon>Pseudomonadales</taxon>
        <taxon>Marinobacteraceae</taxon>
        <taxon>Marinobacter</taxon>
    </lineage>
</organism>
<evidence type="ECO:0000313" key="2">
    <source>
        <dbReference type="EMBL" id="RBP34005.1"/>
    </source>
</evidence>
<dbReference type="STRING" id="379482.SAMN04487961_3452"/>
<dbReference type="PANTHER" id="PTHR47992">
    <property type="entry name" value="PROTEIN PHOSPHATASE"/>
    <property type="match status" value="1"/>
</dbReference>
<dbReference type="Proteomes" id="UP000252995">
    <property type="component" value="Unassembled WGS sequence"/>
</dbReference>
<dbReference type="SUPFAM" id="SSF81606">
    <property type="entry name" value="PP2C-like"/>
    <property type="match status" value="1"/>
</dbReference>
<dbReference type="RefSeq" id="WP_113861149.1">
    <property type="nucleotide sequence ID" value="NZ_QNRO01000001.1"/>
</dbReference>
<dbReference type="SMART" id="SM00331">
    <property type="entry name" value="PP2C_SIG"/>
    <property type="match status" value="1"/>
</dbReference>
<evidence type="ECO:0000313" key="3">
    <source>
        <dbReference type="Proteomes" id="UP000252995"/>
    </source>
</evidence>
<dbReference type="InterPro" id="IPR036457">
    <property type="entry name" value="PPM-type-like_dom_sf"/>
</dbReference>
<dbReference type="EMBL" id="QNRO01000001">
    <property type="protein sequence ID" value="RBP34005.1"/>
    <property type="molecule type" value="Genomic_DNA"/>
</dbReference>
<proteinExistence type="predicted"/>
<dbReference type="InterPro" id="IPR015655">
    <property type="entry name" value="PP2C"/>
</dbReference>
<dbReference type="Gene3D" id="3.60.40.10">
    <property type="entry name" value="PPM-type phosphatase domain"/>
    <property type="match status" value="1"/>
</dbReference>
<dbReference type="OrthoDB" id="9801841at2"/>
<dbReference type="PROSITE" id="PS51746">
    <property type="entry name" value="PPM_2"/>
    <property type="match status" value="1"/>
</dbReference>
<dbReference type="InterPro" id="IPR001932">
    <property type="entry name" value="PPM-type_phosphatase-like_dom"/>
</dbReference>
<dbReference type="Pfam" id="PF13672">
    <property type="entry name" value="PP2C_2"/>
    <property type="match status" value="1"/>
</dbReference>
<sequence length="250" mass="26564">MDYDIAGDSHVGSVRQTNQDRVEWRRGHDGRQVLLVLADGMGGHQGGELASQLAAAAVLDSLLPALSASVVPDPVAVRERLDAAFGLATARIQEEQARDARLEKMGTTLVVAWVIDSTAFIAHIGDSRCYLIADTGPRCLTRDDTVVQNMIEDGSISEAEAPRVPFRNVLTRAVGASDDATPSFRVQELAPGEGLLLCSDGLTGALPEARWAETIGQCTEADDAVQALIDQSLENGAGDNVSVVLMMLKD</sequence>
<name>A0A366GZ60_9GAMM</name>
<evidence type="ECO:0000259" key="1">
    <source>
        <dbReference type="PROSITE" id="PS51746"/>
    </source>
</evidence>
<gene>
    <name evidence="2" type="ORF">DET50_101348</name>
</gene>
<dbReference type="CDD" id="cd00143">
    <property type="entry name" value="PP2Cc"/>
    <property type="match status" value="1"/>
</dbReference>
<dbReference type="SMART" id="SM00332">
    <property type="entry name" value="PP2Cc"/>
    <property type="match status" value="1"/>
</dbReference>
<reference evidence="2 3" key="1">
    <citation type="submission" date="2018-06" db="EMBL/GenBank/DDBJ databases">
        <title>Freshwater and sediment microbial communities from various areas in North America, analyzing microbe dynamics in response to fracking.</title>
        <authorList>
            <person name="Lamendella R."/>
        </authorList>
    </citation>
    <scope>NUCLEOTIDE SEQUENCE [LARGE SCALE GENOMIC DNA]</scope>
    <source>
        <strain evidence="2 3">114J</strain>
    </source>
</reference>
<feature type="domain" description="PPM-type phosphatase" evidence="1">
    <location>
        <begin position="2"/>
        <end position="248"/>
    </location>
</feature>
<dbReference type="AlphaFoldDB" id="A0A366GZ60"/>
<protein>
    <submittedName>
        <fullName evidence="2">Protein phosphatase</fullName>
    </submittedName>
</protein>
<dbReference type="GO" id="GO:0004722">
    <property type="term" value="F:protein serine/threonine phosphatase activity"/>
    <property type="evidence" value="ECO:0007669"/>
    <property type="project" value="InterPro"/>
</dbReference>